<dbReference type="AlphaFoldDB" id="U5CV50"/>
<proteinExistence type="predicted"/>
<accession>U5CV50</accession>
<name>U5CV50_AMBTC</name>
<dbReference type="HOGENOM" id="CLU_2691075_0_0_1"/>
<protein>
    <submittedName>
        <fullName evidence="1">Uncharacterized protein</fullName>
    </submittedName>
</protein>
<dbReference type="EMBL" id="KI392384">
    <property type="protein sequence ID" value="ERN17196.1"/>
    <property type="molecule type" value="Genomic_DNA"/>
</dbReference>
<organism evidence="1 2">
    <name type="scientific">Amborella trichopoda</name>
    <dbReference type="NCBI Taxonomy" id="13333"/>
    <lineage>
        <taxon>Eukaryota</taxon>
        <taxon>Viridiplantae</taxon>
        <taxon>Streptophyta</taxon>
        <taxon>Embryophyta</taxon>
        <taxon>Tracheophyta</taxon>
        <taxon>Spermatophyta</taxon>
        <taxon>Magnoliopsida</taxon>
        <taxon>Amborellales</taxon>
        <taxon>Amborellaceae</taxon>
        <taxon>Amborella</taxon>
    </lineage>
</organism>
<sequence length="74" mass="8248">MARVLLESEQFRFNTCTASAGTTVGATLASARKQRSLARMNLRARVVPVARASQRHVVIRPERVMFHTCHGEPN</sequence>
<reference evidence="2" key="1">
    <citation type="journal article" date="2013" name="Science">
        <title>The Amborella genome and the evolution of flowering plants.</title>
        <authorList>
            <consortium name="Amborella Genome Project"/>
        </authorList>
    </citation>
    <scope>NUCLEOTIDE SEQUENCE [LARGE SCALE GENOMIC DNA]</scope>
</reference>
<keyword evidence="2" id="KW-1185">Reference proteome</keyword>
<evidence type="ECO:0000313" key="1">
    <source>
        <dbReference type="EMBL" id="ERN17196.1"/>
    </source>
</evidence>
<evidence type="ECO:0000313" key="2">
    <source>
        <dbReference type="Proteomes" id="UP000017836"/>
    </source>
</evidence>
<dbReference type="Proteomes" id="UP000017836">
    <property type="component" value="Unassembled WGS sequence"/>
</dbReference>
<gene>
    <name evidence="1" type="ORF">AMTR_s00044p00156130</name>
</gene>
<dbReference type="Gramene" id="ERN17196">
    <property type="protein sequence ID" value="ERN17196"/>
    <property type="gene ID" value="AMTR_s00044p00156130"/>
</dbReference>